<name>A0A2G9C965_9BURK</name>
<evidence type="ECO:0000313" key="2">
    <source>
        <dbReference type="EMBL" id="PIM52943.1"/>
    </source>
</evidence>
<dbReference type="EMBL" id="PEOG01000028">
    <property type="protein sequence ID" value="PIM52943.1"/>
    <property type="molecule type" value="Genomic_DNA"/>
</dbReference>
<dbReference type="Proteomes" id="UP000231501">
    <property type="component" value="Unassembled WGS sequence"/>
</dbReference>
<dbReference type="OrthoDB" id="9921504at2"/>
<keyword evidence="3" id="KW-1185">Reference proteome</keyword>
<protein>
    <submittedName>
        <fullName evidence="2">Uncharacterized protein</fullName>
    </submittedName>
</protein>
<feature type="region of interest" description="Disordered" evidence="1">
    <location>
        <begin position="152"/>
        <end position="179"/>
    </location>
</feature>
<comment type="caution">
    <text evidence="2">The sequence shown here is derived from an EMBL/GenBank/DDBJ whole genome shotgun (WGS) entry which is preliminary data.</text>
</comment>
<evidence type="ECO:0000313" key="3">
    <source>
        <dbReference type="Proteomes" id="UP000231501"/>
    </source>
</evidence>
<organism evidence="2 3">
    <name type="scientific">Roseateles chitinivorans</name>
    <dbReference type="NCBI Taxonomy" id="2917965"/>
    <lineage>
        <taxon>Bacteria</taxon>
        <taxon>Pseudomonadati</taxon>
        <taxon>Pseudomonadota</taxon>
        <taxon>Betaproteobacteria</taxon>
        <taxon>Burkholderiales</taxon>
        <taxon>Sphaerotilaceae</taxon>
        <taxon>Roseateles</taxon>
    </lineage>
</organism>
<evidence type="ECO:0000256" key="1">
    <source>
        <dbReference type="SAM" id="MobiDB-lite"/>
    </source>
</evidence>
<proteinExistence type="predicted"/>
<sequence>MIAFRKNRRPAPGRFAPAAYAVSVSVSLAGALVLLFAPLLPAGAGAQPAPAAAEDPPAATLTGRMALKTQPGELPRLVPVTLTPQAKGGYDVRYEEQLRCHVMLSYNGYVPEAGHLYTASVAGTASGGMAAYCSTVGGKDKRVLLRPLAGGQPGYSYEDQAPSGSPVLVAPATPARRSP</sequence>
<reference evidence="2 3" key="1">
    <citation type="submission" date="2017-11" db="EMBL/GenBank/DDBJ databases">
        <title>Draft genome sequence of Mitsuaria sp. HWN-4.</title>
        <authorList>
            <person name="Gundlapally S.R."/>
        </authorList>
    </citation>
    <scope>NUCLEOTIDE SEQUENCE [LARGE SCALE GENOMIC DNA]</scope>
    <source>
        <strain evidence="2 3">HWN-4</strain>
    </source>
</reference>
<dbReference type="RefSeq" id="WP_099861871.1">
    <property type="nucleotide sequence ID" value="NZ_PEOG01000028.1"/>
</dbReference>
<gene>
    <name evidence="2" type="ORF">CS062_11980</name>
</gene>
<accession>A0A2G9C965</accession>
<dbReference type="AlphaFoldDB" id="A0A2G9C965"/>